<gene>
    <name evidence="2" type="ORF">NRK68_01080</name>
</gene>
<dbReference type="Proteomes" id="UP001057738">
    <property type="component" value="Chromosome"/>
</dbReference>
<dbReference type="GeneID" id="95572031"/>
<evidence type="ECO:0000313" key="2">
    <source>
        <dbReference type="EMBL" id="UUY45929.1"/>
    </source>
</evidence>
<feature type="region of interest" description="Disordered" evidence="1">
    <location>
        <begin position="1"/>
        <end position="25"/>
    </location>
</feature>
<keyword evidence="3" id="KW-1185">Reference proteome</keyword>
<dbReference type="EMBL" id="CP102514">
    <property type="protein sequence ID" value="UUY45929.1"/>
    <property type="molecule type" value="Genomic_DNA"/>
</dbReference>
<reference evidence="2" key="1">
    <citation type="submission" date="2022-08" db="EMBL/GenBank/DDBJ databases">
        <authorList>
            <person name="Tian L."/>
        </authorList>
    </citation>
    <scope>NUCLEOTIDE SEQUENCE</scope>
    <source>
        <strain evidence="2">CM253</strain>
    </source>
</reference>
<proteinExistence type="predicted"/>
<evidence type="ECO:0000313" key="3">
    <source>
        <dbReference type="Proteomes" id="UP001057738"/>
    </source>
</evidence>
<sequence length="226" mass="23595">MALDEPRPASDDESTTSGAVPAGTPLPAEAELLAGAELLPCGRPLGRAWQRARDAGGAPDPHSSHCPHCRGAIEGLTALDRATRALRGQEQPDGHHLATRIINAVRTEVRLGPMLLLDDPDHDLRIAESAAAKVLRRAADTVPGIRAASCRITASESGAATHVVTITVAATLDRPLRGRAEALREAVLHSAEHVLGLAVTAVHVEINAVLDLSPVPSDDRSGVGDR</sequence>
<feature type="compositionally biased region" description="Basic and acidic residues" evidence="1">
    <location>
        <begin position="1"/>
        <end position="10"/>
    </location>
</feature>
<name>A0ABY5PPA6_9ACTN</name>
<accession>A0ABY5PPA6</accession>
<protein>
    <submittedName>
        <fullName evidence="2">Alkaline shock response membrane anchor protein AmaP</fullName>
    </submittedName>
</protein>
<evidence type="ECO:0000256" key="1">
    <source>
        <dbReference type="SAM" id="MobiDB-lite"/>
    </source>
</evidence>
<organism evidence="2 3">
    <name type="scientific">Streptomyces yangpuensis</name>
    <dbReference type="NCBI Taxonomy" id="1648182"/>
    <lineage>
        <taxon>Bacteria</taxon>
        <taxon>Bacillati</taxon>
        <taxon>Actinomycetota</taxon>
        <taxon>Actinomycetes</taxon>
        <taxon>Kitasatosporales</taxon>
        <taxon>Streptomycetaceae</taxon>
        <taxon>Streptomyces</taxon>
    </lineage>
</organism>
<dbReference type="RefSeq" id="WP_183066134.1">
    <property type="nucleotide sequence ID" value="NZ_CP102514.1"/>
</dbReference>